<reference evidence="1 2" key="1">
    <citation type="journal article" date="2015" name="Genome Biol.">
        <title>Comparative genomics of Steinernema reveals deeply conserved gene regulatory networks.</title>
        <authorList>
            <person name="Dillman A.R."/>
            <person name="Macchietto M."/>
            <person name="Porter C.F."/>
            <person name="Rogers A."/>
            <person name="Williams B."/>
            <person name="Antoshechkin I."/>
            <person name="Lee M.M."/>
            <person name="Goodwin Z."/>
            <person name="Lu X."/>
            <person name="Lewis E.E."/>
            <person name="Goodrich-Blair H."/>
            <person name="Stock S.P."/>
            <person name="Adams B.J."/>
            <person name="Sternberg P.W."/>
            <person name="Mortazavi A."/>
        </authorList>
    </citation>
    <scope>NUCLEOTIDE SEQUENCE [LARGE SCALE GENOMIC DNA]</scope>
    <source>
        <strain evidence="1 2">ALL</strain>
    </source>
</reference>
<dbReference type="EMBL" id="AZBU02000005">
    <property type="protein sequence ID" value="TKR76588.1"/>
    <property type="molecule type" value="Genomic_DNA"/>
</dbReference>
<name>A0A4U5N2S3_STECR</name>
<protein>
    <submittedName>
        <fullName evidence="1">Uncharacterized protein</fullName>
    </submittedName>
</protein>
<dbReference type="AlphaFoldDB" id="A0A4U5N2S3"/>
<comment type="caution">
    <text evidence="1">The sequence shown here is derived from an EMBL/GenBank/DDBJ whole genome shotgun (WGS) entry which is preliminary data.</text>
</comment>
<organism evidence="1 2">
    <name type="scientific">Steinernema carpocapsae</name>
    <name type="common">Entomopathogenic nematode</name>
    <dbReference type="NCBI Taxonomy" id="34508"/>
    <lineage>
        <taxon>Eukaryota</taxon>
        <taxon>Metazoa</taxon>
        <taxon>Ecdysozoa</taxon>
        <taxon>Nematoda</taxon>
        <taxon>Chromadorea</taxon>
        <taxon>Rhabditida</taxon>
        <taxon>Tylenchina</taxon>
        <taxon>Panagrolaimomorpha</taxon>
        <taxon>Strongyloidoidea</taxon>
        <taxon>Steinernematidae</taxon>
        <taxon>Steinernema</taxon>
    </lineage>
</organism>
<proteinExistence type="predicted"/>
<accession>A0A4U5N2S3</accession>
<evidence type="ECO:0000313" key="2">
    <source>
        <dbReference type="Proteomes" id="UP000298663"/>
    </source>
</evidence>
<keyword evidence="2" id="KW-1185">Reference proteome</keyword>
<sequence>MFLLNYIRRKKQERKLKKLRKSYRFVRLEEMFRALYIDKVDTASIVQLEMLKSLFPIIRERLDFREETLLMMKGDILCEEKATVIHF</sequence>
<dbReference type="Proteomes" id="UP000298663">
    <property type="component" value="Unassembled WGS sequence"/>
</dbReference>
<reference evidence="1 2" key="2">
    <citation type="journal article" date="2019" name="G3 (Bethesda)">
        <title>Hybrid Assembly of the Genome of the Entomopathogenic Nematode Steinernema carpocapsae Identifies the X-Chromosome.</title>
        <authorList>
            <person name="Serra L."/>
            <person name="Macchietto M."/>
            <person name="Macias-Munoz A."/>
            <person name="McGill C.J."/>
            <person name="Rodriguez I.M."/>
            <person name="Rodriguez B."/>
            <person name="Murad R."/>
            <person name="Mortazavi A."/>
        </authorList>
    </citation>
    <scope>NUCLEOTIDE SEQUENCE [LARGE SCALE GENOMIC DNA]</scope>
    <source>
        <strain evidence="1 2">ALL</strain>
    </source>
</reference>
<gene>
    <name evidence="1" type="ORF">L596_017704</name>
</gene>
<evidence type="ECO:0000313" key="1">
    <source>
        <dbReference type="EMBL" id="TKR76588.1"/>
    </source>
</evidence>